<name>A0A8H4CEI9_COLGL</name>
<reference evidence="5" key="2">
    <citation type="submission" date="2020-03" db="EMBL/GenBank/DDBJ databases">
        <authorList>
            <person name="Fu F.-F."/>
            <person name="Chen J."/>
        </authorList>
    </citation>
    <scope>NUCLEOTIDE SEQUENCE</scope>
    <source>
        <strain evidence="5">Lc1</strain>
    </source>
</reference>
<dbReference type="InterPro" id="IPR002110">
    <property type="entry name" value="Ankyrin_rpt"/>
</dbReference>
<keyword evidence="2 3" id="KW-0040">ANK repeat</keyword>
<evidence type="ECO:0000313" key="6">
    <source>
        <dbReference type="Proteomes" id="UP000613401"/>
    </source>
</evidence>
<dbReference type="InterPro" id="IPR036770">
    <property type="entry name" value="Ankyrin_rpt-contain_sf"/>
</dbReference>
<protein>
    <submittedName>
        <fullName evidence="5">Ankyrin repeat domain-containing protein 46</fullName>
    </submittedName>
</protein>
<reference evidence="5" key="1">
    <citation type="journal article" date="2020" name="Phytopathology">
        <title>Genome sequence and comparative analysis of Colletotrichum gloeosporioides isolated from Liriodendron leaves.</title>
        <authorList>
            <person name="Fu F.F."/>
            <person name="Hao Z."/>
            <person name="Wang P."/>
            <person name="Lu Y."/>
            <person name="Xue L.J."/>
            <person name="Wei G."/>
            <person name="Tian Y."/>
            <person name="Baishi H."/>
            <person name="Xu H."/>
            <person name="Shi J."/>
            <person name="Cheng T."/>
            <person name="Wang G."/>
            <person name="Yi Y."/>
            <person name="Chen J."/>
        </authorList>
    </citation>
    <scope>NUCLEOTIDE SEQUENCE</scope>
    <source>
        <strain evidence="5">Lc1</strain>
    </source>
</reference>
<keyword evidence="6" id="KW-1185">Reference proteome</keyword>
<comment type="caution">
    <text evidence="5">The sequence shown here is derived from an EMBL/GenBank/DDBJ whole genome shotgun (WGS) entry which is preliminary data.</text>
</comment>
<dbReference type="PANTHER" id="PTHR24171">
    <property type="entry name" value="ANKYRIN REPEAT DOMAIN-CONTAINING PROTEIN 39-RELATED"/>
    <property type="match status" value="1"/>
</dbReference>
<dbReference type="GO" id="GO:0004842">
    <property type="term" value="F:ubiquitin-protein transferase activity"/>
    <property type="evidence" value="ECO:0007669"/>
    <property type="project" value="TreeGrafter"/>
</dbReference>
<dbReference type="Pfam" id="PF12796">
    <property type="entry name" value="Ank_2"/>
    <property type="match status" value="1"/>
</dbReference>
<dbReference type="GO" id="GO:0085020">
    <property type="term" value="P:protein K6-linked ubiquitination"/>
    <property type="evidence" value="ECO:0007669"/>
    <property type="project" value="TreeGrafter"/>
</dbReference>
<feature type="repeat" description="ANK" evidence="3">
    <location>
        <begin position="54"/>
        <end position="86"/>
    </location>
</feature>
<dbReference type="GeneID" id="69010946"/>
<dbReference type="RefSeq" id="XP_045261488.1">
    <property type="nucleotide sequence ID" value="XM_045403856.1"/>
</dbReference>
<organism evidence="5 6">
    <name type="scientific">Colletotrichum gloeosporioides</name>
    <name type="common">Anthracnose fungus</name>
    <name type="synonym">Glomerella cingulata</name>
    <dbReference type="NCBI Taxonomy" id="474922"/>
    <lineage>
        <taxon>Eukaryota</taxon>
        <taxon>Fungi</taxon>
        <taxon>Dikarya</taxon>
        <taxon>Ascomycota</taxon>
        <taxon>Pezizomycotina</taxon>
        <taxon>Sordariomycetes</taxon>
        <taxon>Hypocreomycetidae</taxon>
        <taxon>Glomerellales</taxon>
        <taxon>Glomerellaceae</taxon>
        <taxon>Colletotrichum</taxon>
        <taxon>Colletotrichum gloeosporioides species complex</taxon>
    </lineage>
</organism>
<feature type="region of interest" description="Disordered" evidence="4">
    <location>
        <begin position="1"/>
        <end position="43"/>
    </location>
</feature>
<dbReference type="Proteomes" id="UP000613401">
    <property type="component" value="Unassembled WGS sequence"/>
</dbReference>
<accession>A0A8H4CEI9</accession>
<dbReference type="AlphaFoldDB" id="A0A8H4CEI9"/>
<dbReference type="SUPFAM" id="SSF48403">
    <property type="entry name" value="Ankyrin repeat"/>
    <property type="match status" value="1"/>
</dbReference>
<evidence type="ECO:0000256" key="1">
    <source>
        <dbReference type="ARBA" id="ARBA00022737"/>
    </source>
</evidence>
<dbReference type="SMART" id="SM00248">
    <property type="entry name" value="ANK"/>
    <property type="match status" value="3"/>
</dbReference>
<dbReference type="PROSITE" id="PS50297">
    <property type="entry name" value="ANK_REP_REGION"/>
    <property type="match status" value="2"/>
</dbReference>
<sequence length="146" mass="16212">MMKLAHVTQTNNDVDDEKASSSYKKNEDDQSEDNDNNMDHDDNNAEIDVHEIIHGVALIHCAAIGGSLKILRILEESGANINALDALQRTPLHWAAFRGNQAVVEYLWERSDTELRDSDGRTALHLAKLSGHVQTANWLISRGGNI</sequence>
<gene>
    <name evidence="5" type="ORF">GCG54_00003788</name>
</gene>
<evidence type="ECO:0000256" key="2">
    <source>
        <dbReference type="ARBA" id="ARBA00023043"/>
    </source>
</evidence>
<feature type="repeat" description="ANK" evidence="3">
    <location>
        <begin position="119"/>
        <end position="146"/>
    </location>
</feature>
<dbReference type="EMBL" id="WVTB01000064">
    <property type="protein sequence ID" value="KAF3802329.1"/>
    <property type="molecule type" value="Genomic_DNA"/>
</dbReference>
<keyword evidence="1" id="KW-0677">Repeat</keyword>
<evidence type="ECO:0000256" key="4">
    <source>
        <dbReference type="SAM" id="MobiDB-lite"/>
    </source>
</evidence>
<proteinExistence type="predicted"/>
<dbReference type="PROSITE" id="PS50088">
    <property type="entry name" value="ANK_REPEAT"/>
    <property type="match status" value="2"/>
</dbReference>
<dbReference type="Gene3D" id="1.25.40.20">
    <property type="entry name" value="Ankyrin repeat-containing domain"/>
    <property type="match status" value="1"/>
</dbReference>
<dbReference type="PANTHER" id="PTHR24171:SF8">
    <property type="entry name" value="BRCA1-ASSOCIATED RING DOMAIN PROTEIN 1"/>
    <property type="match status" value="1"/>
</dbReference>
<evidence type="ECO:0000256" key="3">
    <source>
        <dbReference type="PROSITE-ProRule" id="PRU00023"/>
    </source>
</evidence>
<evidence type="ECO:0000313" key="5">
    <source>
        <dbReference type="EMBL" id="KAF3802329.1"/>
    </source>
</evidence>